<sequence>MKRQFSKMLTPILLTILTVAAVTGLEDNLATESKAKAQKVAHNSRLAKQLNTRGGRSHVYRHNNGYRPSYVHSDKHNQLHYSNYEAPKLQYGPFGSTKHQHQQPTYNPYVPVYPETSYSRPQTSNHDSSTYIYPLSYFTEPPPTYAYTQPSYPSPAYSQSDYVTQSYTEAPYYTTTVPQYPPIFYKDLKKIKRPYDAVIVTRPTGHDESHHNGYSNNHNEYADIPYEYANIPNEYANIPNEYVNIPNEYADNHNEYTTPSNEYSNNQNQHSNNPINLVKIPNTYASSHGEYANSNTYKEPVNNHDAYVNNPNENPKTPNKQVNNLNKDPNIPNKYANSHNEFENNANDFPKFDDFLKHSLTQFPNFKF</sequence>
<feature type="compositionally biased region" description="Low complexity" evidence="1">
    <location>
        <begin position="309"/>
        <end position="320"/>
    </location>
</feature>
<feature type="signal peptide" evidence="2">
    <location>
        <begin position="1"/>
        <end position="24"/>
    </location>
</feature>
<organism evidence="3 4">
    <name type="scientific">Daphnia galeata</name>
    <dbReference type="NCBI Taxonomy" id="27404"/>
    <lineage>
        <taxon>Eukaryota</taxon>
        <taxon>Metazoa</taxon>
        <taxon>Ecdysozoa</taxon>
        <taxon>Arthropoda</taxon>
        <taxon>Crustacea</taxon>
        <taxon>Branchiopoda</taxon>
        <taxon>Diplostraca</taxon>
        <taxon>Cladocera</taxon>
        <taxon>Anomopoda</taxon>
        <taxon>Daphniidae</taxon>
        <taxon>Daphnia</taxon>
    </lineage>
</organism>
<feature type="region of interest" description="Disordered" evidence="1">
    <location>
        <begin position="286"/>
        <end position="336"/>
    </location>
</feature>
<name>A0A8J2S8Q0_9CRUS</name>
<feature type="chain" id="PRO_5035262384" evidence="2">
    <location>
        <begin position="25"/>
        <end position="368"/>
    </location>
</feature>
<proteinExistence type="predicted"/>
<evidence type="ECO:0000313" key="4">
    <source>
        <dbReference type="Proteomes" id="UP000789390"/>
    </source>
</evidence>
<gene>
    <name evidence="3" type="ORF">DGAL_LOCUS16637</name>
</gene>
<dbReference type="EMBL" id="CAKKLH010000332">
    <property type="protein sequence ID" value="CAH0112844.1"/>
    <property type="molecule type" value="Genomic_DNA"/>
</dbReference>
<evidence type="ECO:0000313" key="3">
    <source>
        <dbReference type="EMBL" id="CAH0112844.1"/>
    </source>
</evidence>
<comment type="caution">
    <text evidence="3">The sequence shown here is derived from an EMBL/GenBank/DDBJ whole genome shotgun (WGS) entry which is preliminary data.</text>
</comment>
<dbReference type="OrthoDB" id="6359692at2759"/>
<evidence type="ECO:0000256" key="1">
    <source>
        <dbReference type="SAM" id="MobiDB-lite"/>
    </source>
</evidence>
<dbReference type="Proteomes" id="UP000789390">
    <property type="component" value="Unassembled WGS sequence"/>
</dbReference>
<protein>
    <submittedName>
        <fullName evidence="3">Uncharacterized protein</fullName>
    </submittedName>
</protein>
<accession>A0A8J2S8Q0</accession>
<reference evidence="3" key="1">
    <citation type="submission" date="2021-11" db="EMBL/GenBank/DDBJ databases">
        <authorList>
            <person name="Schell T."/>
        </authorList>
    </citation>
    <scope>NUCLEOTIDE SEQUENCE</scope>
    <source>
        <strain evidence="3">M5</strain>
    </source>
</reference>
<feature type="compositionally biased region" description="Low complexity" evidence="1">
    <location>
        <begin position="260"/>
        <end position="274"/>
    </location>
</feature>
<feature type="region of interest" description="Disordered" evidence="1">
    <location>
        <begin position="255"/>
        <end position="274"/>
    </location>
</feature>
<dbReference type="AlphaFoldDB" id="A0A8J2S8Q0"/>
<evidence type="ECO:0000256" key="2">
    <source>
        <dbReference type="SAM" id="SignalP"/>
    </source>
</evidence>
<keyword evidence="2" id="KW-0732">Signal</keyword>
<keyword evidence="4" id="KW-1185">Reference proteome</keyword>